<dbReference type="GO" id="GO:0005524">
    <property type="term" value="F:ATP binding"/>
    <property type="evidence" value="ECO:0007669"/>
    <property type="project" value="UniProtKB-UniRule"/>
</dbReference>
<evidence type="ECO:0000256" key="3">
    <source>
        <dbReference type="ARBA" id="ARBA00022777"/>
    </source>
</evidence>
<gene>
    <name evidence="11" type="ORF">HD592_001838</name>
</gene>
<comment type="caution">
    <text evidence="11">The sequence shown here is derived from an EMBL/GenBank/DDBJ whole genome shotgun (WGS) entry which is preliminary data.</text>
</comment>
<comment type="catalytic activity">
    <reaction evidence="8">
        <text>L-ribulose + ATP = L-ribulose 5-phosphate + ADP + H(+)</text>
        <dbReference type="Rhea" id="RHEA:22072"/>
        <dbReference type="ChEBI" id="CHEBI:15378"/>
        <dbReference type="ChEBI" id="CHEBI:16880"/>
        <dbReference type="ChEBI" id="CHEBI:30616"/>
        <dbReference type="ChEBI" id="CHEBI:58226"/>
        <dbReference type="ChEBI" id="CHEBI:456216"/>
        <dbReference type="EC" id="2.7.1.16"/>
    </reaction>
</comment>
<dbReference type="InterPro" id="IPR043129">
    <property type="entry name" value="ATPase_NBD"/>
</dbReference>
<dbReference type="PANTHER" id="PTHR43435">
    <property type="entry name" value="RIBULOKINASE"/>
    <property type="match status" value="1"/>
</dbReference>
<evidence type="ECO:0000256" key="2">
    <source>
        <dbReference type="ARBA" id="ARBA00022741"/>
    </source>
</evidence>
<comment type="pathway">
    <text evidence="8">Carbohydrate degradation; L-arabinose degradation via L-ribulose; D-xylulose 5-phosphate from L-arabinose (bacterial route): step 2/3.</text>
</comment>
<feature type="domain" description="Carbohydrate kinase FGGY C-terminal" evidence="10">
    <location>
        <begin position="297"/>
        <end position="492"/>
    </location>
</feature>
<dbReference type="GO" id="GO:0019150">
    <property type="term" value="F:D-ribulokinase activity"/>
    <property type="evidence" value="ECO:0007669"/>
    <property type="project" value="TreeGrafter"/>
</dbReference>
<dbReference type="AlphaFoldDB" id="A0A923IY98"/>
<dbReference type="InterPro" id="IPR005929">
    <property type="entry name" value="Ribulokinase"/>
</dbReference>
<dbReference type="InterPro" id="IPR018484">
    <property type="entry name" value="FGGY_N"/>
</dbReference>
<dbReference type="NCBIfam" id="NF003154">
    <property type="entry name" value="PRK04123.1"/>
    <property type="match status" value="1"/>
</dbReference>
<evidence type="ECO:0000256" key="5">
    <source>
        <dbReference type="ARBA" id="ARBA00022935"/>
    </source>
</evidence>
<evidence type="ECO:0000256" key="6">
    <source>
        <dbReference type="ARBA" id="ARBA00023277"/>
    </source>
</evidence>
<dbReference type="SUPFAM" id="SSF53067">
    <property type="entry name" value="Actin-like ATPase domain"/>
    <property type="match status" value="2"/>
</dbReference>
<dbReference type="EC" id="2.7.1.16" evidence="7 8"/>
<sequence>MVNDDPTNTYTIGLDFGTLSVRAAVVRVSDGEVLADAVREYATPIMDRALTVAGGAPLPPGYALQVPGDYLTAMREAVPDAIRASGIDGSRVVGIGLDCTSASVLTTDAVGRPMCERPEFTAEPQAYLKLWKHHGAQQQADRIVALAKERGEEWLPRYGGILSSEMLLPKSLELFERAPELYARTAEILDLVDWLTWVLSGTLAYAAGDSGYKRMYQNGKYPDPDFLEALAPGFGKVFTEKMSHPIVPLGSCVDGLREEWAIAFGVPAGIAVAAGNIDAHVQCVSVGAIAPGQLTGILGTSSCWILPSAALEEVPGVFGVVDGGVSEGAWAYEAGQSAVGDIFAWFVDSSVPASYLEEARVRDVSVHEVLTERAAKQKVGEHGLIALDWWNGNRSTLVDSQLSGLMIGQTLRTTPEEQYRALLESTAFGARVIIENFEACGVPVEEIFIAGGLLRNSFLMQMYADVTRRPLRTARTLQAGAHGSAIFAAVAAGAYEDVAEAAKAMAGVSEVSYEPNESSAVAYDALYTQYRRLYDLFGRELEMMHDLHGVRVEALSASAR</sequence>
<comment type="similarity">
    <text evidence="8">Belongs to the ribulokinase family.</text>
</comment>
<dbReference type="InterPro" id="IPR018485">
    <property type="entry name" value="FGGY_C"/>
</dbReference>
<accession>A0A923IY98</accession>
<keyword evidence="2" id="KW-0547">Nucleotide-binding</keyword>
<dbReference type="InterPro" id="IPR000577">
    <property type="entry name" value="Carb_kinase_FGGY"/>
</dbReference>
<dbReference type="GO" id="GO:0019569">
    <property type="term" value="P:L-arabinose catabolic process to D-xylulose 5-phosphate"/>
    <property type="evidence" value="ECO:0007669"/>
    <property type="project" value="InterPro"/>
</dbReference>
<evidence type="ECO:0000256" key="8">
    <source>
        <dbReference type="RuleBase" id="RU003455"/>
    </source>
</evidence>
<organism evidence="11 12">
    <name type="scientific">Schaalia hyovaginalis</name>
    <dbReference type="NCBI Taxonomy" id="29316"/>
    <lineage>
        <taxon>Bacteria</taxon>
        <taxon>Bacillati</taxon>
        <taxon>Actinomycetota</taxon>
        <taxon>Actinomycetes</taxon>
        <taxon>Actinomycetales</taxon>
        <taxon>Actinomycetaceae</taxon>
        <taxon>Schaalia</taxon>
    </lineage>
</organism>
<dbReference type="GO" id="GO:0005737">
    <property type="term" value="C:cytoplasm"/>
    <property type="evidence" value="ECO:0007669"/>
    <property type="project" value="TreeGrafter"/>
</dbReference>
<keyword evidence="3 8" id="KW-0418">Kinase</keyword>
<reference evidence="11" key="1">
    <citation type="submission" date="2020-08" db="EMBL/GenBank/DDBJ databases">
        <title>Sequencing the genomes of 1000 actinobacteria strains.</title>
        <authorList>
            <person name="Klenk H.-P."/>
        </authorList>
    </citation>
    <scope>NUCLEOTIDE SEQUENCE</scope>
    <source>
        <strain evidence="11">DSM 10695</strain>
    </source>
</reference>
<evidence type="ECO:0000313" key="11">
    <source>
        <dbReference type="EMBL" id="MBB6335273.1"/>
    </source>
</evidence>
<dbReference type="GO" id="GO:0008741">
    <property type="term" value="F:ribulokinase activity"/>
    <property type="evidence" value="ECO:0007669"/>
    <property type="project" value="UniProtKB-UniRule"/>
</dbReference>
<dbReference type="PANTHER" id="PTHR43435:SF4">
    <property type="entry name" value="FGGY CARBOHYDRATE KINASE DOMAIN-CONTAINING PROTEIN"/>
    <property type="match status" value="1"/>
</dbReference>
<keyword evidence="12" id="KW-1185">Reference proteome</keyword>
<evidence type="ECO:0000259" key="10">
    <source>
        <dbReference type="Pfam" id="PF02782"/>
    </source>
</evidence>
<keyword evidence="1 8" id="KW-0808">Transferase</keyword>
<keyword evidence="5 8" id="KW-0054">Arabinose catabolism</keyword>
<dbReference type="CDD" id="cd07781">
    <property type="entry name" value="ASKHA_NBD_FGGY_L-RBK"/>
    <property type="match status" value="1"/>
</dbReference>
<dbReference type="Pfam" id="PF00370">
    <property type="entry name" value="FGGY_N"/>
    <property type="match status" value="1"/>
</dbReference>
<name>A0A923IY98_9ACTO</name>
<dbReference type="Proteomes" id="UP000617426">
    <property type="component" value="Unassembled WGS sequence"/>
</dbReference>
<dbReference type="Pfam" id="PF02782">
    <property type="entry name" value="FGGY_C"/>
    <property type="match status" value="1"/>
</dbReference>
<evidence type="ECO:0000259" key="9">
    <source>
        <dbReference type="Pfam" id="PF00370"/>
    </source>
</evidence>
<dbReference type="PIRSF" id="PIRSF000538">
    <property type="entry name" value="GlpK"/>
    <property type="match status" value="1"/>
</dbReference>
<keyword evidence="4" id="KW-0067">ATP-binding</keyword>
<dbReference type="Gene3D" id="3.30.420.40">
    <property type="match status" value="2"/>
</dbReference>
<dbReference type="EMBL" id="JACHMK010000001">
    <property type="protein sequence ID" value="MBB6335273.1"/>
    <property type="molecule type" value="Genomic_DNA"/>
</dbReference>
<keyword evidence="6 8" id="KW-0119">Carbohydrate metabolism</keyword>
<evidence type="ECO:0000313" key="12">
    <source>
        <dbReference type="Proteomes" id="UP000617426"/>
    </source>
</evidence>
<dbReference type="RefSeq" id="WP_184453581.1">
    <property type="nucleotide sequence ID" value="NZ_JACHMK010000001.1"/>
</dbReference>
<protein>
    <recommendedName>
        <fullName evidence="7 8">Ribulokinase</fullName>
        <ecNumber evidence="7 8">2.7.1.16</ecNumber>
    </recommendedName>
</protein>
<evidence type="ECO:0000256" key="4">
    <source>
        <dbReference type="ARBA" id="ARBA00022840"/>
    </source>
</evidence>
<proteinExistence type="inferred from homology"/>
<evidence type="ECO:0000256" key="1">
    <source>
        <dbReference type="ARBA" id="ARBA00022679"/>
    </source>
</evidence>
<evidence type="ECO:0000256" key="7">
    <source>
        <dbReference type="NCBIfam" id="TIGR01234"/>
    </source>
</evidence>
<feature type="domain" description="Carbohydrate kinase FGGY N-terminal" evidence="9">
    <location>
        <begin position="10"/>
        <end position="280"/>
    </location>
</feature>
<dbReference type="NCBIfam" id="TIGR01234">
    <property type="entry name" value="L-ribulokinase"/>
    <property type="match status" value="1"/>
</dbReference>